<reference evidence="11 12" key="1">
    <citation type="journal article" date="2015" name="J. Microbiol.">
        <title>Sphingosinicella ginsenosidimutans sp. nov., with ginsenoside converting activity.</title>
        <authorList>
            <person name="Kim J.K."/>
            <person name="Kang M.S."/>
            <person name="Park S.C."/>
            <person name="Kim K.M."/>
            <person name="Choi K."/>
            <person name="Yoon M.H."/>
            <person name="Im W.T."/>
        </authorList>
    </citation>
    <scope>NUCLEOTIDE SEQUENCE [LARGE SCALE GENOMIC DNA]</scope>
    <source>
        <strain evidence="11 12">BS-11</strain>
    </source>
</reference>
<dbReference type="GO" id="GO:0005774">
    <property type="term" value="C:vacuolar membrane"/>
    <property type="evidence" value="ECO:0007669"/>
    <property type="project" value="UniProtKB-SubCell"/>
</dbReference>
<feature type="transmembrane region" description="Helical" evidence="9">
    <location>
        <begin position="524"/>
        <end position="545"/>
    </location>
</feature>
<protein>
    <recommendedName>
        <fullName evidence="4">Vacuolar membrane protease</fullName>
    </recommendedName>
    <alternativeName>
        <fullName evidence="8">FXNA-related family protease 1</fullName>
    </alternativeName>
</protein>
<dbReference type="EMBL" id="VOQQ01000001">
    <property type="protein sequence ID" value="TXC62190.1"/>
    <property type="molecule type" value="Genomic_DNA"/>
</dbReference>
<keyword evidence="6 9" id="KW-1133">Transmembrane helix</keyword>
<evidence type="ECO:0000259" key="10">
    <source>
        <dbReference type="Pfam" id="PF04389"/>
    </source>
</evidence>
<evidence type="ECO:0000256" key="2">
    <source>
        <dbReference type="ARBA" id="ARBA00004128"/>
    </source>
</evidence>
<keyword evidence="7" id="KW-0325">Glycoprotein</keyword>
<evidence type="ECO:0000256" key="6">
    <source>
        <dbReference type="ARBA" id="ARBA00022989"/>
    </source>
</evidence>
<feature type="transmembrane region" description="Helical" evidence="9">
    <location>
        <begin position="466"/>
        <end position="487"/>
    </location>
</feature>
<dbReference type="InterPro" id="IPR007484">
    <property type="entry name" value="Peptidase_M28"/>
</dbReference>
<evidence type="ECO:0000256" key="3">
    <source>
        <dbReference type="ARBA" id="ARBA00010918"/>
    </source>
</evidence>
<accession>A0A5C6TPP0</accession>
<comment type="similarity">
    <text evidence="3">Belongs to the peptidase M28 family.</text>
</comment>
<evidence type="ECO:0000256" key="5">
    <source>
        <dbReference type="ARBA" id="ARBA00022554"/>
    </source>
</evidence>
<dbReference type="InterPro" id="IPR045175">
    <property type="entry name" value="M28_fam"/>
</dbReference>
<evidence type="ECO:0000256" key="9">
    <source>
        <dbReference type="SAM" id="Phobius"/>
    </source>
</evidence>
<dbReference type="PANTHER" id="PTHR12147">
    <property type="entry name" value="METALLOPEPTIDASE M28 FAMILY MEMBER"/>
    <property type="match status" value="1"/>
</dbReference>
<evidence type="ECO:0000256" key="1">
    <source>
        <dbReference type="ARBA" id="ARBA00003273"/>
    </source>
</evidence>
<dbReference type="RefSeq" id="WP_147041578.1">
    <property type="nucleotide sequence ID" value="NZ_BAABIR010000001.1"/>
</dbReference>
<gene>
    <name evidence="11" type="ORF">FRZ32_00115</name>
</gene>
<comment type="function">
    <text evidence="1">May be involved in vacuolar sorting and osmoregulation.</text>
</comment>
<feature type="domain" description="Peptidase M28" evidence="10">
    <location>
        <begin position="108"/>
        <end position="293"/>
    </location>
</feature>
<evidence type="ECO:0000256" key="7">
    <source>
        <dbReference type="ARBA" id="ARBA00023180"/>
    </source>
</evidence>
<feature type="transmembrane region" description="Helical" evidence="9">
    <location>
        <begin position="422"/>
        <end position="446"/>
    </location>
</feature>
<keyword evidence="9" id="KW-0472">Membrane</keyword>
<feature type="transmembrane region" description="Helical" evidence="9">
    <location>
        <begin position="353"/>
        <end position="377"/>
    </location>
</feature>
<dbReference type="Gene3D" id="3.40.630.10">
    <property type="entry name" value="Zn peptidases"/>
    <property type="match status" value="1"/>
</dbReference>
<feature type="transmembrane region" description="Helical" evidence="9">
    <location>
        <begin position="389"/>
        <end position="410"/>
    </location>
</feature>
<keyword evidence="12" id="KW-1185">Reference proteome</keyword>
<dbReference type="GO" id="GO:0006508">
    <property type="term" value="P:proteolysis"/>
    <property type="evidence" value="ECO:0007669"/>
    <property type="project" value="InterPro"/>
</dbReference>
<proteinExistence type="inferred from homology"/>
<dbReference type="Pfam" id="PF04389">
    <property type="entry name" value="Peptidase_M28"/>
    <property type="match status" value="1"/>
</dbReference>
<evidence type="ECO:0000256" key="4">
    <source>
        <dbReference type="ARBA" id="ARBA00017435"/>
    </source>
</evidence>
<dbReference type="PANTHER" id="PTHR12147:SF58">
    <property type="entry name" value="VACUOLAR MEMBRANE PROTEASE"/>
    <property type="match status" value="1"/>
</dbReference>
<dbReference type="SUPFAM" id="SSF53187">
    <property type="entry name" value="Zn-dependent exopeptidases"/>
    <property type="match status" value="1"/>
</dbReference>
<organism evidence="11 12">
    <name type="scientific">Allosphingosinicella ginsenosidimutans</name>
    <dbReference type="NCBI Taxonomy" id="1176539"/>
    <lineage>
        <taxon>Bacteria</taxon>
        <taxon>Pseudomonadati</taxon>
        <taxon>Pseudomonadota</taxon>
        <taxon>Alphaproteobacteria</taxon>
        <taxon>Sphingomonadales</taxon>
        <taxon>Sphingomonadaceae</taxon>
        <taxon>Allosphingosinicella</taxon>
    </lineage>
</organism>
<feature type="transmembrane region" description="Helical" evidence="9">
    <location>
        <begin position="319"/>
        <end position="341"/>
    </location>
</feature>
<evidence type="ECO:0000313" key="11">
    <source>
        <dbReference type="EMBL" id="TXC62190.1"/>
    </source>
</evidence>
<evidence type="ECO:0000313" key="12">
    <source>
        <dbReference type="Proteomes" id="UP000321249"/>
    </source>
</evidence>
<keyword evidence="9" id="KW-0812">Transmembrane</keyword>
<keyword evidence="5" id="KW-0926">Vacuole</keyword>
<sequence>MGRSIWGLLGIVLLLIGAMAAKDRLIALPAPPAHAAPGQFDANRAVARLAFILGDQRPHPVDSADGDAVRDRLVQAMRGVGLAPRISDDFACNGFAHARSVSCARVRNLVAEIGPTSGPALLLAAHYDSATAGPGAADDGIGVATMLEIAANLRGRPLSRGVIFLIDEGEEAGLIGARAFLDRDPAAARVDAVLNMEARGVSGPAIMFETSRPNAAAVALYRAAASRPLANSLSADLYGLIPNSTDVNVFKARPWTILNFAIIGNETRYHSPGDRVEALDRASLQHMGDQVQAVTERVLENGLPAARGTRLYADLAGRALIALPLGFGLLLLGILLVFFALTSWRRGALGRPLAAVAASLVGGAALAWLGQFAVGLIRAGDYWRASPVVTTSAVYASAIVAALLAIRAIAPKAGRHRLRAAFWLAFTIVGAAISLIAPGGAIYFLLPPLIAALGIALGRGRPAIETGAALVAALALYVSFGPALGLFEVLLTDGPFWVFAPLGALMLLPWLIELPQLVERCRPLALPGAALLLIAWTAVALAPAYSEDRRQRMTVAYLRDGGTGAARWTLSGDGARRPPGFDWRREPLPWSPAKRWTADAPRDADGGAAPPTLVVLGETRTGAERRLRVRIQAPGADQVGLFAPAGSPLLAAGAPGFVQRFGRGDPDDPFVLGCGGRSCDGATFDIILRGPAPVPATLVATRFGLDIPRRPTRPPLAAPQYAPDSRVLFTRLRL</sequence>
<dbReference type="OrthoDB" id="9778250at2"/>
<evidence type="ECO:0000256" key="8">
    <source>
        <dbReference type="ARBA" id="ARBA00031512"/>
    </source>
</evidence>
<dbReference type="AlphaFoldDB" id="A0A5C6TPP0"/>
<dbReference type="Proteomes" id="UP000321249">
    <property type="component" value="Unassembled WGS sequence"/>
</dbReference>
<comment type="subcellular location">
    <subcellularLocation>
        <location evidence="2">Vacuole membrane</location>
        <topology evidence="2">Multi-pass membrane protein</topology>
    </subcellularLocation>
</comment>
<comment type="caution">
    <text evidence="11">The sequence shown here is derived from an EMBL/GenBank/DDBJ whole genome shotgun (WGS) entry which is preliminary data.</text>
</comment>
<name>A0A5C6TPP0_9SPHN</name>
<feature type="transmembrane region" description="Helical" evidence="9">
    <location>
        <begin position="494"/>
        <end position="512"/>
    </location>
</feature>
<dbReference type="GO" id="GO:0008235">
    <property type="term" value="F:metalloexopeptidase activity"/>
    <property type="evidence" value="ECO:0007669"/>
    <property type="project" value="InterPro"/>
</dbReference>